<dbReference type="InterPro" id="IPR032710">
    <property type="entry name" value="NTF2-like_dom_sf"/>
</dbReference>
<dbReference type="SUPFAM" id="SSF54427">
    <property type="entry name" value="NTF2-like"/>
    <property type="match status" value="1"/>
</dbReference>
<comment type="caution">
    <text evidence="1">The sequence shown here is derived from an EMBL/GenBank/DDBJ whole genome shotgun (WGS) entry which is preliminary data.</text>
</comment>
<evidence type="ECO:0000313" key="1">
    <source>
        <dbReference type="EMBL" id="EOD65313.1"/>
    </source>
</evidence>
<dbReference type="Proteomes" id="UP000014139">
    <property type="component" value="Unassembled WGS sequence"/>
</dbReference>
<dbReference type="AlphaFoldDB" id="R1G182"/>
<feature type="non-terminal residue" evidence="1">
    <location>
        <position position="59"/>
    </location>
</feature>
<dbReference type="eggNOG" id="COG3631">
    <property type="taxonomic scope" value="Bacteria"/>
</dbReference>
<sequence length="59" mass="6298">MTATDRLDVIEACDRFGWYADRRDWTAMTGLLAGAVRLDYRALHGGDPATVAAADAVAG</sequence>
<proteinExistence type="predicted"/>
<reference evidence="1 2" key="1">
    <citation type="submission" date="2013-02" db="EMBL/GenBank/DDBJ databases">
        <title>Draft genome sequence of Amycolatopsis vancoresmycina strain DSM 44592T.</title>
        <authorList>
            <person name="Kumar S."/>
            <person name="Kaur N."/>
            <person name="Kaur C."/>
            <person name="Raghava G.P.S."/>
            <person name="Mayilraj S."/>
        </authorList>
    </citation>
    <scope>NUCLEOTIDE SEQUENCE [LARGE SCALE GENOMIC DNA]</scope>
    <source>
        <strain evidence="1 2">DSM 44592</strain>
    </source>
</reference>
<protein>
    <submittedName>
        <fullName evidence="1">Uncharacterized protein</fullName>
    </submittedName>
</protein>
<accession>R1G182</accession>
<keyword evidence="2" id="KW-1185">Reference proteome</keyword>
<dbReference type="EMBL" id="AOUO01000422">
    <property type="protein sequence ID" value="EOD65313.1"/>
    <property type="molecule type" value="Genomic_DNA"/>
</dbReference>
<organism evidence="1 2">
    <name type="scientific">Amycolatopsis vancoresmycina DSM 44592</name>
    <dbReference type="NCBI Taxonomy" id="1292037"/>
    <lineage>
        <taxon>Bacteria</taxon>
        <taxon>Bacillati</taxon>
        <taxon>Actinomycetota</taxon>
        <taxon>Actinomycetes</taxon>
        <taxon>Pseudonocardiales</taxon>
        <taxon>Pseudonocardiaceae</taxon>
        <taxon>Amycolatopsis</taxon>
    </lineage>
</organism>
<dbReference type="Gene3D" id="3.10.450.50">
    <property type="match status" value="1"/>
</dbReference>
<evidence type="ECO:0000313" key="2">
    <source>
        <dbReference type="Proteomes" id="UP000014139"/>
    </source>
</evidence>
<name>R1G182_9PSEU</name>
<gene>
    <name evidence="1" type="ORF">H480_27336</name>
</gene>